<feature type="signal peptide" evidence="1">
    <location>
        <begin position="1"/>
        <end position="20"/>
    </location>
</feature>
<name>A0A3D8HIP2_9BACT</name>
<dbReference type="RefSeq" id="WP_115498013.1">
    <property type="nucleotide sequence ID" value="NZ_JACRTI010000003.1"/>
</dbReference>
<reference evidence="3 4" key="1">
    <citation type="submission" date="2018-07" db="EMBL/GenBank/DDBJ databases">
        <title>Parabacteroides acidifaciens nov. sp., isolated from human feces.</title>
        <authorList>
            <person name="Wang Y.J."/>
        </authorList>
    </citation>
    <scope>NUCLEOTIDE SEQUENCE [LARGE SCALE GENOMIC DNA]</scope>
    <source>
        <strain evidence="3 4">426-9</strain>
    </source>
</reference>
<evidence type="ECO:0000313" key="4">
    <source>
        <dbReference type="Proteomes" id="UP000256321"/>
    </source>
</evidence>
<evidence type="ECO:0000313" key="3">
    <source>
        <dbReference type="EMBL" id="RDU50791.1"/>
    </source>
</evidence>
<evidence type="ECO:0000256" key="1">
    <source>
        <dbReference type="SAM" id="SignalP"/>
    </source>
</evidence>
<protein>
    <submittedName>
        <fullName evidence="3">Uncharacterized protein</fullName>
    </submittedName>
</protein>
<proteinExistence type="predicted"/>
<keyword evidence="1" id="KW-0732">Signal</keyword>
<dbReference type="EMBL" id="JACRTI010000003">
    <property type="protein sequence ID" value="MBC8600490.1"/>
    <property type="molecule type" value="Genomic_DNA"/>
</dbReference>
<gene>
    <name evidence="3" type="ORF">DWU89_02025</name>
    <name evidence="2" type="ORF">H8784_02000</name>
</gene>
<sequence length="402" mass="44335">MRVIKYGWLLGLLLPLSAAAQNVMTSSPYSMFGIGEITTGLYGSNTAMGGVSTGMRGKMLLNMDNPAALTAIDTCRLLAEVSAFAKWEAYRSKGDDNQAFTGNFSRFAMAGRIIPRWYMAAGLTPYSSVGYYFQSTQELEGSPGSYYTSVFSGDGGLSKVYLSNAFLVLPSLSVGVNLGYIFGNMTQAETQSTMAISQKLFGQSFTADFGVQYSRRLGRELNLTLGAVYGLPQTMRLEKTKTMTDNSTSTSSNMKKVSQTLPQYIGAGVSVEYKKMTYAFDYMYRQYSSLTSVDTRVTFHDSHELRAGACYYPDGYSSSSIWQRMDYKIGLGLSSPYYMHVRGQSGISWRVSAGLGFPLMNGRLHTAFFYDRVDLSGNALKRGITGFTVTYTLSELFYKVKL</sequence>
<evidence type="ECO:0000313" key="2">
    <source>
        <dbReference type="EMBL" id="MBC8600490.1"/>
    </source>
</evidence>
<dbReference type="EMBL" id="QREV01000003">
    <property type="protein sequence ID" value="RDU50791.1"/>
    <property type="molecule type" value="Genomic_DNA"/>
</dbReference>
<accession>A0A3D8HIP2</accession>
<dbReference type="SUPFAM" id="SSF56935">
    <property type="entry name" value="Porins"/>
    <property type="match status" value="1"/>
</dbReference>
<dbReference type="Proteomes" id="UP000256321">
    <property type="component" value="Unassembled WGS sequence"/>
</dbReference>
<reference evidence="2 5" key="2">
    <citation type="submission" date="2020-08" db="EMBL/GenBank/DDBJ databases">
        <title>Genome public.</title>
        <authorList>
            <person name="Liu C."/>
            <person name="Sun Q."/>
        </authorList>
    </citation>
    <scope>NUCLEOTIDE SEQUENCE [LARGE SCALE GENOMIC DNA]</scope>
    <source>
        <strain evidence="2 5">426_9</strain>
    </source>
</reference>
<dbReference type="Proteomes" id="UP000629596">
    <property type="component" value="Unassembled WGS sequence"/>
</dbReference>
<dbReference type="Gene3D" id="2.40.160.60">
    <property type="entry name" value="Outer membrane protein transport protein (OMPP1/FadL/TodX)"/>
    <property type="match status" value="1"/>
</dbReference>
<evidence type="ECO:0000313" key="5">
    <source>
        <dbReference type="Proteomes" id="UP000629596"/>
    </source>
</evidence>
<dbReference type="AlphaFoldDB" id="A0A3D8HIP2"/>
<comment type="caution">
    <text evidence="3">The sequence shown here is derived from an EMBL/GenBank/DDBJ whole genome shotgun (WGS) entry which is preliminary data.</text>
</comment>
<feature type="chain" id="PRO_5017788735" evidence="1">
    <location>
        <begin position="21"/>
        <end position="402"/>
    </location>
</feature>
<organism evidence="3 4">
    <name type="scientific">Parabacteroides acidifaciens</name>
    <dbReference type="NCBI Taxonomy" id="2290935"/>
    <lineage>
        <taxon>Bacteria</taxon>
        <taxon>Pseudomonadati</taxon>
        <taxon>Bacteroidota</taxon>
        <taxon>Bacteroidia</taxon>
        <taxon>Bacteroidales</taxon>
        <taxon>Tannerellaceae</taxon>
        <taxon>Parabacteroides</taxon>
    </lineage>
</organism>
<keyword evidence="5" id="KW-1185">Reference proteome</keyword>